<evidence type="ECO:0000256" key="1">
    <source>
        <dbReference type="ARBA" id="ARBA00022723"/>
    </source>
</evidence>
<name>A0A9P4WA72_CURKU</name>
<dbReference type="AlphaFoldDB" id="A0A9P4WA72"/>
<keyword evidence="3" id="KW-0862">Zinc</keyword>
<protein>
    <recommendedName>
        <fullName evidence="4">Zinc finger C3HC4 RING-type domain-containing protein</fullName>
    </recommendedName>
</protein>
<evidence type="ECO:0000313" key="5">
    <source>
        <dbReference type="EMBL" id="KAF3000757.1"/>
    </source>
</evidence>
<dbReference type="OrthoDB" id="3365801at2759"/>
<dbReference type="EMBL" id="SWKU01000014">
    <property type="protein sequence ID" value="KAF3000757.1"/>
    <property type="molecule type" value="Genomic_DNA"/>
</dbReference>
<gene>
    <name evidence="5" type="ORF">E8E13_004664</name>
</gene>
<dbReference type="Pfam" id="PF00097">
    <property type="entry name" value="zf-C3HC4"/>
    <property type="match status" value="1"/>
</dbReference>
<proteinExistence type="predicted"/>
<feature type="domain" description="Zinc finger C3HC4 RING-type" evidence="4">
    <location>
        <begin position="89"/>
        <end position="116"/>
    </location>
</feature>
<keyword evidence="2" id="KW-0863">Zinc-finger</keyword>
<keyword evidence="1" id="KW-0479">Metal-binding</keyword>
<evidence type="ECO:0000256" key="3">
    <source>
        <dbReference type="ARBA" id="ARBA00022833"/>
    </source>
</evidence>
<dbReference type="InterPro" id="IPR013083">
    <property type="entry name" value="Znf_RING/FYVE/PHD"/>
</dbReference>
<keyword evidence="6" id="KW-1185">Reference proteome</keyword>
<evidence type="ECO:0000259" key="4">
    <source>
        <dbReference type="Pfam" id="PF00097"/>
    </source>
</evidence>
<comment type="caution">
    <text evidence="5">The sequence shown here is derived from an EMBL/GenBank/DDBJ whole genome shotgun (WGS) entry which is preliminary data.</text>
</comment>
<dbReference type="InterPro" id="IPR018957">
    <property type="entry name" value="Znf_C3HC4_RING-type"/>
</dbReference>
<evidence type="ECO:0000256" key="2">
    <source>
        <dbReference type="ARBA" id="ARBA00022771"/>
    </source>
</evidence>
<dbReference type="Proteomes" id="UP000801428">
    <property type="component" value="Unassembled WGS sequence"/>
</dbReference>
<accession>A0A9P4WA72</accession>
<reference evidence="5" key="1">
    <citation type="submission" date="2019-04" db="EMBL/GenBank/DDBJ databases">
        <title>Sequencing of skin fungus with MAO and IRED activity.</title>
        <authorList>
            <person name="Marsaioli A.J."/>
            <person name="Bonatto J.M.C."/>
            <person name="Reis Junior O."/>
        </authorList>
    </citation>
    <scope>NUCLEOTIDE SEQUENCE</scope>
    <source>
        <strain evidence="5">30M1</strain>
    </source>
</reference>
<evidence type="ECO:0000313" key="6">
    <source>
        <dbReference type="Proteomes" id="UP000801428"/>
    </source>
</evidence>
<dbReference type="SUPFAM" id="SSF57850">
    <property type="entry name" value="RING/U-box"/>
    <property type="match status" value="1"/>
</dbReference>
<dbReference type="GO" id="GO:0008270">
    <property type="term" value="F:zinc ion binding"/>
    <property type="evidence" value="ECO:0007669"/>
    <property type="project" value="UniProtKB-KW"/>
</dbReference>
<organism evidence="5 6">
    <name type="scientific">Curvularia kusanoi</name>
    <name type="common">Cochliobolus kusanoi</name>
    <dbReference type="NCBI Taxonomy" id="90978"/>
    <lineage>
        <taxon>Eukaryota</taxon>
        <taxon>Fungi</taxon>
        <taxon>Dikarya</taxon>
        <taxon>Ascomycota</taxon>
        <taxon>Pezizomycotina</taxon>
        <taxon>Dothideomycetes</taxon>
        <taxon>Pleosporomycetidae</taxon>
        <taxon>Pleosporales</taxon>
        <taxon>Pleosporineae</taxon>
        <taxon>Pleosporaceae</taxon>
        <taxon>Curvularia</taxon>
    </lineage>
</organism>
<dbReference type="Gene3D" id="3.30.40.10">
    <property type="entry name" value="Zinc/RING finger domain, C3HC4 (zinc finger)"/>
    <property type="match status" value="1"/>
</dbReference>
<sequence length="167" mass="18074">MSYPASNPYPTDTIHPTIQHGPLHPKLLIIHHNISPAHRGTCALCSLTHNCQLPHLPASALVATTTPILGSQQITKYHRRPTYHLAKMRVTACGHQFHEACLLSWLEEGMHEAMGCGATKGVPVEMRMGVEAATCGVCTSVQSLVREAGAGPLELEKLVTVIRVGMM</sequence>